<reference evidence="3 4" key="1">
    <citation type="submission" date="2019-01" db="EMBL/GenBank/DDBJ databases">
        <authorList>
            <person name="Alioto T."/>
            <person name="Alioto T."/>
        </authorList>
    </citation>
    <scope>NUCLEOTIDE SEQUENCE [LARGE SCALE GENOMIC DNA]</scope>
</reference>
<evidence type="ECO:0000313" key="4">
    <source>
        <dbReference type="Proteomes" id="UP000386466"/>
    </source>
</evidence>
<dbReference type="Pfam" id="PF16122">
    <property type="entry name" value="40S_SA_C"/>
    <property type="match status" value="1"/>
</dbReference>
<dbReference type="SMR" id="A0A485MIR2"/>
<name>A0A485MIR2_LYNPA</name>
<organism evidence="3 4">
    <name type="scientific">Lynx pardinus</name>
    <name type="common">Iberian lynx</name>
    <name type="synonym">Felis pardina</name>
    <dbReference type="NCBI Taxonomy" id="191816"/>
    <lineage>
        <taxon>Eukaryota</taxon>
        <taxon>Metazoa</taxon>
        <taxon>Chordata</taxon>
        <taxon>Craniata</taxon>
        <taxon>Vertebrata</taxon>
        <taxon>Euteleostomi</taxon>
        <taxon>Mammalia</taxon>
        <taxon>Eutheria</taxon>
        <taxon>Laurasiatheria</taxon>
        <taxon>Carnivora</taxon>
        <taxon>Feliformia</taxon>
        <taxon>Felidae</taxon>
        <taxon>Felinae</taxon>
        <taxon>Lynx</taxon>
    </lineage>
</organism>
<evidence type="ECO:0000259" key="2">
    <source>
        <dbReference type="Pfam" id="PF16122"/>
    </source>
</evidence>
<feature type="region of interest" description="Disordered" evidence="1">
    <location>
        <begin position="86"/>
        <end position="108"/>
    </location>
</feature>
<sequence length="108" mass="11679">MRTTVLRGCPCEVTFDLCVCRDPEGIGKEEQAAAEMTMTKEEFQGEWTAPAPKFTVTQPEVTEESEGLQVSSGLFRGSLLECSAQPAPQDCSDTAPATEWVGTTTAWS</sequence>
<feature type="domain" description="Small ribosomal subunit protein uS2 C-terminal" evidence="2">
    <location>
        <begin position="21"/>
        <end position="106"/>
    </location>
</feature>
<dbReference type="AlphaFoldDB" id="A0A485MIR2"/>
<keyword evidence="3" id="KW-0675">Receptor</keyword>
<evidence type="ECO:0000256" key="1">
    <source>
        <dbReference type="SAM" id="MobiDB-lite"/>
    </source>
</evidence>
<dbReference type="InterPro" id="IPR032281">
    <property type="entry name" value="Ribosomal_uS2_C"/>
</dbReference>
<keyword evidence="4" id="KW-1185">Reference proteome</keyword>
<evidence type="ECO:0000313" key="3">
    <source>
        <dbReference type="EMBL" id="VFV20781.1"/>
    </source>
</evidence>
<accession>A0A485MIR2</accession>
<proteinExistence type="predicted"/>
<protein>
    <submittedName>
        <fullName evidence="3">67 kDa laminin receptor</fullName>
    </submittedName>
</protein>
<dbReference type="EMBL" id="CAAGRJ010003008">
    <property type="protein sequence ID" value="VFV20781.1"/>
    <property type="molecule type" value="Genomic_DNA"/>
</dbReference>
<dbReference type="Proteomes" id="UP000386466">
    <property type="component" value="Unassembled WGS sequence"/>
</dbReference>
<gene>
    <name evidence="3" type="ORF">LYPA_23C009347</name>
</gene>